<protein>
    <submittedName>
        <fullName evidence="3">Uncharacterized protein</fullName>
    </submittedName>
</protein>
<sequence>MFSLGMTPASLFFVAFTITMTFIVVSFRCGVPDAGGLFTQASKDVRRNRHGPEKNLRGPGRTMKDE</sequence>
<dbReference type="Proteomes" id="UP001139031">
    <property type="component" value="Unassembled WGS sequence"/>
</dbReference>
<feature type="region of interest" description="Disordered" evidence="1">
    <location>
        <begin position="41"/>
        <end position="66"/>
    </location>
</feature>
<feature type="compositionally biased region" description="Basic and acidic residues" evidence="1">
    <location>
        <begin position="50"/>
        <end position="66"/>
    </location>
</feature>
<organism evidence="3 4">
    <name type="scientific">Nannocystis pusilla</name>
    <dbReference type="NCBI Taxonomy" id="889268"/>
    <lineage>
        <taxon>Bacteria</taxon>
        <taxon>Pseudomonadati</taxon>
        <taxon>Myxococcota</taxon>
        <taxon>Polyangia</taxon>
        <taxon>Nannocystales</taxon>
        <taxon>Nannocystaceae</taxon>
        <taxon>Nannocystis</taxon>
    </lineage>
</organism>
<comment type="caution">
    <text evidence="3">The sequence shown here is derived from an EMBL/GenBank/DDBJ whole genome shotgun (WGS) entry which is preliminary data.</text>
</comment>
<keyword evidence="4" id="KW-1185">Reference proteome</keyword>
<reference evidence="3" key="1">
    <citation type="submission" date="2021-08" db="EMBL/GenBank/DDBJ databases">
        <authorList>
            <person name="Stevens D.C."/>
        </authorList>
    </citation>
    <scope>NUCLEOTIDE SEQUENCE</scope>
    <source>
        <strain evidence="3">DSM 53165</strain>
    </source>
</reference>
<evidence type="ECO:0000256" key="1">
    <source>
        <dbReference type="SAM" id="MobiDB-lite"/>
    </source>
</evidence>
<accession>A0ABS7TR45</accession>
<dbReference type="EMBL" id="JAIRAU010000016">
    <property type="protein sequence ID" value="MBZ5710521.1"/>
    <property type="molecule type" value="Genomic_DNA"/>
</dbReference>
<keyword evidence="2" id="KW-0812">Transmembrane</keyword>
<name>A0ABS7TR45_9BACT</name>
<keyword evidence="2" id="KW-0472">Membrane</keyword>
<keyword evidence="2" id="KW-1133">Transmembrane helix</keyword>
<proteinExistence type="predicted"/>
<dbReference type="RefSeq" id="WP_224192294.1">
    <property type="nucleotide sequence ID" value="NZ_JAIRAU010000016.1"/>
</dbReference>
<evidence type="ECO:0000313" key="3">
    <source>
        <dbReference type="EMBL" id="MBZ5710521.1"/>
    </source>
</evidence>
<feature type="transmembrane region" description="Helical" evidence="2">
    <location>
        <begin position="6"/>
        <end position="27"/>
    </location>
</feature>
<gene>
    <name evidence="3" type="ORF">K7C98_14775</name>
</gene>
<evidence type="ECO:0000313" key="4">
    <source>
        <dbReference type="Proteomes" id="UP001139031"/>
    </source>
</evidence>
<evidence type="ECO:0000256" key="2">
    <source>
        <dbReference type="SAM" id="Phobius"/>
    </source>
</evidence>